<organism evidence="2 3">
    <name type="scientific">Thalassospira xiamenensis</name>
    <dbReference type="NCBI Taxonomy" id="220697"/>
    <lineage>
        <taxon>Bacteria</taxon>
        <taxon>Pseudomonadati</taxon>
        <taxon>Pseudomonadota</taxon>
        <taxon>Alphaproteobacteria</taxon>
        <taxon>Rhodospirillales</taxon>
        <taxon>Thalassospiraceae</taxon>
        <taxon>Thalassospira</taxon>
    </lineage>
</organism>
<dbReference type="RefSeq" id="WP_062959908.1">
    <property type="nucleotide sequence ID" value="NZ_JPWJ01000014.1"/>
</dbReference>
<dbReference type="Proteomes" id="UP000252266">
    <property type="component" value="Unassembled WGS sequence"/>
</dbReference>
<gene>
    <name evidence="2" type="ORF">TH44_20835</name>
</gene>
<sequence length="145" mass="16875">MTLSREDLEVFEAHLKRMLSDDIDMTARSCVRQGLVKNASDITRIPLRREILAKYNLQQRERRSKNSSRRLIKELQANLKKATQETDELKEQKEILIASHRVLIAIVGEFGGIKAWKHVFSEYDKSMKFLESVTDLEKTADRSLE</sequence>
<evidence type="ECO:0000256" key="1">
    <source>
        <dbReference type="SAM" id="Coils"/>
    </source>
</evidence>
<evidence type="ECO:0000313" key="3">
    <source>
        <dbReference type="Proteomes" id="UP000252266"/>
    </source>
</evidence>
<dbReference type="EMBL" id="JPWJ01000014">
    <property type="protein sequence ID" value="RCK45513.1"/>
    <property type="molecule type" value="Genomic_DNA"/>
</dbReference>
<evidence type="ECO:0000313" key="2">
    <source>
        <dbReference type="EMBL" id="RCK45513.1"/>
    </source>
</evidence>
<proteinExistence type="predicted"/>
<name>A0A367WVM8_9PROT</name>
<keyword evidence="1" id="KW-0175">Coiled coil</keyword>
<protein>
    <submittedName>
        <fullName evidence="2">Uncharacterized protein</fullName>
    </submittedName>
</protein>
<feature type="coiled-coil region" evidence="1">
    <location>
        <begin position="65"/>
        <end position="99"/>
    </location>
</feature>
<reference evidence="2 3" key="1">
    <citation type="submission" date="2014-07" db="EMBL/GenBank/DDBJ databases">
        <title>Draft genome sequence of Thalassospira xiamenensis IB13.</title>
        <authorList>
            <person name="Lai Q."/>
            <person name="Shao Z."/>
        </authorList>
    </citation>
    <scope>NUCLEOTIDE SEQUENCE [LARGE SCALE GENOMIC DNA]</scope>
    <source>
        <strain evidence="2 3">IB13</strain>
    </source>
</reference>
<accession>A0A367WVM8</accession>
<dbReference type="AlphaFoldDB" id="A0A367WVM8"/>
<comment type="caution">
    <text evidence="2">The sequence shown here is derived from an EMBL/GenBank/DDBJ whole genome shotgun (WGS) entry which is preliminary data.</text>
</comment>